<evidence type="ECO:0000256" key="1">
    <source>
        <dbReference type="ARBA" id="ARBA00004141"/>
    </source>
</evidence>
<organism evidence="13 14">
    <name type="scientific">Streptomyces coffeae</name>
    <dbReference type="NCBI Taxonomy" id="621382"/>
    <lineage>
        <taxon>Bacteria</taxon>
        <taxon>Bacillati</taxon>
        <taxon>Actinomycetota</taxon>
        <taxon>Actinomycetes</taxon>
        <taxon>Kitasatosporales</taxon>
        <taxon>Streptomycetaceae</taxon>
        <taxon>Streptomyces</taxon>
    </lineage>
</organism>
<dbReference type="GO" id="GO:0005524">
    <property type="term" value="F:ATP binding"/>
    <property type="evidence" value="ECO:0007669"/>
    <property type="project" value="UniProtKB-KW"/>
</dbReference>
<keyword evidence="9" id="KW-0046">Antibiotic resistance</keyword>
<dbReference type="SMART" id="SM00382">
    <property type="entry name" value="AAA"/>
    <property type="match status" value="1"/>
</dbReference>
<dbReference type="InterPro" id="IPR027417">
    <property type="entry name" value="P-loop_NTPase"/>
</dbReference>
<evidence type="ECO:0000259" key="12">
    <source>
        <dbReference type="PROSITE" id="PS50893"/>
    </source>
</evidence>
<evidence type="ECO:0000256" key="8">
    <source>
        <dbReference type="ARBA" id="ARBA00023136"/>
    </source>
</evidence>
<feature type="compositionally biased region" description="Pro residues" evidence="10">
    <location>
        <begin position="435"/>
        <end position="449"/>
    </location>
</feature>
<reference evidence="13 14" key="1">
    <citation type="submission" date="2021-01" db="EMBL/GenBank/DDBJ databases">
        <title>WGS of actinomycetes isolated from Thailand.</title>
        <authorList>
            <person name="Thawai C."/>
        </authorList>
    </citation>
    <scope>NUCLEOTIDE SEQUENCE [LARGE SCALE GENOMIC DNA]</scope>
    <source>
        <strain evidence="13 14">CA1R205</strain>
    </source>
</reference>
<evidence type="ECO:0000256" key="4">
    <source>
        <dbReference type="ARBA" id="ARBA00022692"/>
    </source>
</evidence>
<feature type="transmembrane region" description="Helical" evidence="11">
    <location>
        <begin position="690"/>
        <end position="708"/>
    </location>
</feature>
<evidence type="ECO:0000256" key="11">
    <source>
        <dbReference type="SAM" id="Phobius"/>
    </source>
</evidence>
<dbReference type="EMBL" id="JAERRF010000055">
    <property type="protein sequence ID" value="MBL1102645.1"/>
    <property type="molecule type" value="Genomic_DNA"/>
</dbReference>
<dbReference type="Pfam" id="PF00005">
    <property type="entry name" value="ABC_tran"/>
    <property type="match status" value="1"/>
</dbReference>
<feature type="domain" description="ABC transporter" evidence="12">
    <location>
        <begin position="10"/>
        <end position="246"/>
    </location>
</feature>
<dbReference type="InterPro" id="IPR050763">
    <property type="entry name" value="ABC_transporter_ATP-binding"/>
</dbReference>
<keyword evidence="14" id="KW-1185">Reference proteome</keyword>
<dbReference type="SUPFAM" id="SSF52540">
    <property type="entry name" value="P-loop containing nucleoside triphosphate hydrolases"/>
    <property type="match status" value="1"/>
</dbReference>
<feature type="region of interest" description="Disordered" evidence="10">
    <location>
        <begin position="427"/>
        <end position="459"/>
    </location>
</feature>
<evidence type="ECO:0000256" key="9">
    <source>
        <dbReference type="ARBA" id="ARBA00023251"/>
    </source>
</evidence>
<keyword evidence="4 11" id="KW-0812">Transmembrane</keyword>
<feature type="region of interest" description="Disordered" evidence="10">
    <location>
        <begin position="326"/>
        <end position="369"/>
    </location>
</feature>
<comment type="caution">
    <text evidence="13">The sequence shown here is derived from an EMBL/GenBank/DDBJ whole genome shotgun (WGS) entry which is preliminary data.</text>
</comment>
<keyword evidence="5" id="KW-0547">Nucleotide-binding</keyword>
<sequence>MVKSGGDTAVEVRNLVRAYRGRKGELIKANDGVTFSVPRGQVFGLFGTNGAGKTTLVLQLLGLLRPTSGWVRVNGIDVLRDPEMAKSTMGFLPQTALSMKMLEVRRALHYTGRLRGQSETDARRQTDELIEELSLGPYADRQVGRLSGGLTRLVNFGMTMMGRPEMIVLDEPTNELDPHNRRQIWDIIERRSALEGTTIVLVTHNVLEAEKAVHRVAVMHGGRITAMGTPGELKEQMGAQARLELFVREGDSLTEEEIARLSTVGQVSQGNRSGSYLIAAEPDRMQALLHVLVSDVGVGRVDDFRFARPTLEDVYLSLNLKQDADTPAANGQVTTEAKRGAQDPEALPSASDPAPESAEMAPAVAGSDRRLTTVPLPRELALPAPGPPASHRTRTRALPVLARPETAVETAAESAADPAPEPVLELVPKSAPTPTSVPDPASAPAPAKPTGPRSGKHRRVRVRLPFRARLARFGTSFKYLWFEHMLNIRTTWHIHMVFGIVMPLAMVFGFSRIGSGLTDNQSLYYIASGSGVFTIAALGTSAIAQRMGDIKAEGLMLYYASLPISKVAFVTAFIASRLLLIAPGLVTSLVSVRLMYDLQLTLSPLLLIVYPVTTLPLAAMGLVIGSLIDRTELIALVANVLNFILLLGAPLIIPSQALPLPLRALSYVMPTTYGADAIRRSVSDTVDTTFAIDIGVLAVMTVLALGLANRMLRWRAG</sequence>
<feature type="transmembrane region" description="Helical" evidence="11">
    <location>
        <begin position="492"/>
        <end position="511"/>
    </location>
</feature>
<evidence type="ECO:0000256" key="6">
    <source>
        <dbReference type="ARBA" id="ARBA00022840"/>
    </source>
</evidence>
<feature type="transmembrane region" description="Helical" evidence="11">
    <location>
        <begin position="608"/>
        <end position="628"/>
    </location>
</feature>
<feature type="transmembrane region" description="Helical" evidence="11">
    <location>
        <begin position="523"/>
        <end position="544"/>
    </location>
</feature>
<evidence type="ECO:0000256" key="3">
    <source>
        <dbReference type="ARBA" id="ARBA00022448"/>
    </source>
</evidence>
<dbReference type="PANTHER" id="PTHR42711">
    <property type="entry name" value="ABC TRANSPORTER ATP-BINDING PROTEIN"/>
    <property type="match status" value="1"/>
</dbReference>
<accession>A0ABS1NRS8</accession>
<name>A0ABS1NRS8_9ACTN</name>
<keyword evidence="3" id="KW-0813">Transport</keyword>
<keyword evidence="7 11" id="KW-1133">Transmembrane helix</keyword>
<dbReference type="Pfam" id="PF01061">
    <property type="entry name" value="ABC2_membrane"/>
    <property type="match status" value="1"/>
</dbReference>
<evidence type="ECO:0000313" key="13">
    <source>
        <dbReference type="EMBL" id="MBL1102645.1"/>
    </source>
</evidence>
<dbReference type="Proteomes" id="UP000634229">
    <property type="component" value="Unassembled WGS sequence"/>
</dbReference>
<evidence type="ECO:0000256" key="7">
    <source>
        <dbReference type="ARBA" id="ARBA00022989"/>
    </source>
</evidence>
<evidence type="ECO:0000313" key="14">
    <source>
        <dbReference type="Proteomes" id="UP000634229"/>
    </source>
</evidence>
<evidence type="ECO:0000256" key="10">
    <source>
        <dbReference type="SAM" id="MobiDB-lite"/>
    </source>
</evidence>
<keyword evidence="8 11" id="KW-0472">Membrane</keyword>
<feature type="transmembrane region" description="Helical" evidence="11">
    <location>
        <begin position="556"/>
        <end position="573"/>
    </location>
</feature>
<feature type="transmembrane region" description="Helical" evidence="11">
    <location>
        <begin position="633"/>
        <end position="653"/>
    </location>
</feature>
<protein>
    <submittedName>
        <fullName evidence="13">ATP-binding cassette domain-containing protein</fullName>
    </submittedName>
</protein>
<feature type="transmembrane region" description="Helical" evidence="11">
    <location>
        <begin position="578"/>
        <end position="596"/>
    </location>
</feature>
<keyword evidence="6 13" id="KW-0067">ATP-binding</keyword>
<evidence type="ECO:0000256" key="5">
    <source>
        <dbReference type="ARBA" id="ARBA00022741"/>
    </source>
</evidence>
<dbReference type="Gene3D" id="3.40.50.300">
    <property type="entry name" value="P-loop containing nucleotide triphosphate hydrolases"/>
    <property type="match status" value="1"/>
</dbReference>
<proteinExistence type="predicted"/>
<gene>
    <name evidence="13" type="ORF">JK363_39895</name>
</gene>
<dbReference type="InterPro" id="IPR003593">
    <property type="entry name" value="AAA+_ATPase"/>
</dbReference>
<dbReference type="PANTHER" id="PTHR42711:SF19">
    <property type="entry name" value="DOXORUBICIN RESISTANCE ATP-BINDING PROTEIN DRRA"/>
    <property type="match status" value="1"/>
</dbReference>
<dbReference type="InterPro" id="IPR003439">
    <property type="entry name" value="ABC_transporter-like_ATP-bd"/>
</dbReference>
<dbReference type="InterPro" id="IPR013525">
    <property type="entry name" value="ABC2_TM"/>
</dbReference>
<evidence type="ECO:0000256" key="2">
    <source>
        <dbReference type="ARBA" id="ARBA00004202"/>
    </source>
</evidence>
<comment type="subcellular location">
    <subcellularLocation>
        <location evidence="2">Cell membrane</location>
        <topology evidence="2">Peripheral membrane protein</topology>
    </subcellularLocation>
    <subcellularLocation>
        <location evidence="1">Membrane</location>
        <topology evidence="1">Multi-pass membrane protein</topology>
    </subcellularLocation>
</comment>
<dbReference type="PROSITE" id="PS50893">
    <property type="entry name" value="ABC_TRANSPORTER_2"/>
    <property type="match status" value="1"/>
</dbReference>